<evidence type="ECO:0000256" key="4">
    <source>
        <dbReference type="ARBA" id="ARBA00022837"/>
    </source>
</evidence>
<feature type="compositionally biased region" description="Low complexity" evidence="6">
    <location>
        <begin position="384"/>
        <end position="404"/>
    </location>
</feature>
<dbReference type="AlphaFoldDB" id="A0A7S4UP67"/>
<feature type="transmembrane region" description="Helical" evidence="7">
    <location>
        <begin position="701"/>
        <end position="734"/>
    </location>
</feature>
<evidence type="ECO:0000313" key="10">
    <source>
        <dbReference type="EMBL" id="CAE4597456.1"/>
    </source>
</evidence>
<feature type="compositionally biased region" description="Basic and acidic residues" evidence="6">
    <location>
        <begin position="131"/>
        <end position="143"/>
    </location>
</feature>
<feature type="transmembrane region" description="Helical" evidence="7">
    <location>
        <begin position="603"/>
        <end position="623"/>
    </location>
</feature>
<evidence type="ECO:0000256" key="5">
    <source>
        <dbReference type="PROSITE-ProRule" id="PRU00322"/>
    </source>
</evidence>
<feature type="domain" description="RanBP2-type" evidence="9">
    <location>
        <begin position="27"/>
        <end position="57"/>
    </location>
</feature>
<evidence type="ECO:0008006" key="11">
    <source>
        <dbReference type="Google" id="ProtNLM"/>
    </source>
</evidence>
<dbReference type="PROSITE" id="PS50004">
    <property type="entry name" value="C2"/>
    <property type="match status" value="1"/>
</dbReference>
<evidence type="ECO:0000259" key="9">
    <source>
        <dbReference type="PROSITE" id="PS50199"/>
    </source>
</evidence>
<feature type="compositionally biased region" description="Basic residues" evidence="6">
    <location>
        <begin position="144"/>
        <end position="154"/>
    </location>
</feature>
<protein>
    <recommendedName>
        <fullName evidence="11">RanBP2-type domain-containing protein</fullName>
    </recommendedName>
</protein>
<proteinExistence type="predicted"/>
<feature type="domain" description="C2" evidence="8">
    <location>
        <begin position="228"/>
        <end position="345"/>
    </location>
</feature>
<reference evidence="10" key="1">
    <citation type="submission" date="2021-01" db="EMBL/GenBank/DDBJ databases">
        <authorList>
            <person name="Corre E."/>
            <person name="Pelletier E."/>
            <person name="Niang G."/>
            <person name="Scheremetjew M."/>
            <person name="Finn R."/>
            <person name="Kale V."/>
            <person name="Holt S."/>
            <person name="Cochrane G."/>
            <person name="Meng A."/>
            <person name="Brown T."/>
            <person name="Cohen L."/>
        </authorList>
    </citation>
    <scope>NUCLEOTIDE SEQUENCE</scope>
    <source>
        <strain evidence="10">CCMP3105</strain>
    </source>
</reference>
<dbReference type="EMBL" id="HBNR01039513">
    <property type="protein sequence ID" value="CAE4597456.1"/>
    <property type="molecule type" value="Transcribed_RNA"/>
</dbReference>
<sequence length="854" mass="95237">MSRFVNIMEGRGSVMMTSIQEAQEKSNLGPPWMCTQCGKQNKSQCQRCEACKHMRPDLRVQHVVQRAQQARQGGLLIGRGGGFFQRQASEHKDDLSDDEFDVYGRRRSRRKSGTEATSKAKDSSSAAADDAAARRKAALERLRTPRKARSRTRSPARGGDEADRLEERDSHLPVQAPQHSQPQVPSRPPSQFQPGLQEQERQLMLLQAEQELQEREQQQLQQQQGSSPPGRRNGAAEVISGGRLRLRVLRALNLRNTDIGILPEDASDPFVVARMGRQEFKTQVIENSLNPVWNSPQFEFTIQDEDATLLLEVFSSNQWHAHDSLGRMQILVQNLTPGESQAVLEGLDEGGVLREDGLQARLEVEVTLLTRESVRAGGAGGPRRSGQEQQQQQQQEEQQELQQLHPPGPPGKSCFTQRIAVLIQAVCGWDFLEITWWVYLFCGFYFIYNVFPLLLNVGLSWLRSVTAEWPFGIIVGSTFLIGVVAFLLPPVPGMTVYIFGGLVVSGTCPWGFWWGTVINIGMCWFLKLVACAVQQKCIGGMLGRSLWVRSTAGVHKVAIRCIEAELRVKGWTAGKIAILCGGPDWPTSVIAGVLGLSLWECELGTVPIIGFVLPCAMSGSLYIKKGEGQLWSSAADMMIVASVVVNLTLWVVAFWAIQHRLESDYANLSRRLPENVDLHWLDHKSEVIAQRSYIPWSETPLFLRFVYLFGAAAHILVCDLFTAGSSILFGDFAVQDPIDTLVLIPTEGKTGELFTWNGLLVIAFYAMTSACFFVYILWRQIKTAAIRREAAQELRGQEAEWKQAFLKEVAEEEAQRKFGNPDDDDEPMTPPPKEAYQTVSASTVIMAVPAFITV</sequence>
<evidence type="ECO:0000259" key="8">
    <source>
        <dbReference type="PROSITE" id="PS50004"/>
    </source>
</evidence>
<dbReference type="PROSITE" id="PS01358">
    <property type="entry name" value="ZF_RANBP2_1"/>
    <property type="match status" value="1"/>
</dbReference>
<dbReference type="GO" id="GO:0008270">
    <property type="term" value="F:zinc ion binding"/>
    <property type="evidence" value="ECO:0007669"/>
    <property type="project" value="UniProtKB-KW"/>
</dbReference>
<keyword evidence="7" id="KW-0812">Transmembrane</keyword>
<evidence type="ECO:0000256" key="2">
    <source>
        <dbReference type="ARBA" id="ARBA00022771"/>
    </source>
</evidence>
<feature type="compositionally biased region" description="Low complexity" evidence="6">
    <location>
        <begin position="177"/>
        <end position="194"/>
    </location>
</feature>
<dbReference type="CDD" id="cd00030">
    <property type="entry name" value="C2"/>
    <property type="match status" value="1"/>
</dbReference>
<feature type="transmembrane region" description="Helical" evidence="7">
    <location>
        <begin position="635"/>
        <end position="657"/>
    </location>
</feature>
<keyword evidence="7" id="KW-0472">Membrane</keyword>
<dbReference type="PANTHER" id="PTHR45911:SF4">
    <property type="entry name" value="MULTIPLE C2 AND TRANSMEMBRANE DOMAIN-CONTAINING PROTEIN"/>
    <property type="match status" value="1"/>
</dbReference>
<dbReference type="GO" id="GO:0016020">
    <property type="term" value="C:membrane"/>
    <property type="evidence" value="ECO:0007669"/>
    <property type="project" value="TreeGrafter"/>
</dbReference>
<gene>
    <name evidence="10" type="ORF">AMON00008_LOCUS27359</name>
</gene>
<keyword evidence="3" id="KW-0862">Zinc</keyword>
<feature type="region of interest" description="Disordered" evidence="6">
    <location>
        <begin position="812"/>
        <end position="835"/>
    </location>
</feature>
<dbReference type="InterPro" id="IPR035892">
    <property type="entry name" value="C2_domain_sf"/>
</dbReference>
<keyword evidence="2 5" id="KW-0863">Zinc-finger</keyword>
<feature type="transmembrane region" description="Helical" evidence="7">
    <location>
        <begin position="511"/>
        <end position="533"/>
    </location>
</feature>
<evidence type="ECO:0000256" key="7">
    <source>
        <dbReference type="SAM" id="Phobius"/>
    </source>
</evidence>
<dbReference type="InterPro" id="IPR001876">
    <property type="entry name" value="Znf_RanBP2"/>
</dbReference>
<evidence type="ECO:0000256" key="3">
    <source>
        <dbReference type="ARBA" id="ARBA00022833"/>
    </source>
</evidence>
<dbReference type="PANTHER" id="PTHR45911">
    <property type="entry name" value="C2 DOMAIN-CONTAINING PROTEIN"/>
    <property type="match status" value="1"/>
</dbReference>
<accession>A0A7S4UP67</accession>
<feature type="region of interest" description="Disordered" evidence="6">
    <location>
        <begin position="375"/>
        <end position="407"/>
    </location>
</feature>
<evidence type="ECO:0000256" key="6">
    <source>
        <dbReference type="SAM" id="MobiDB-lite"/>
    </source>
</evidence>
<dbReference type="GO" id="GO:0005509">
    <property type="term" value="F:calcium ion binding"/>
    <property type="evidence" value="ECO:0007669"/>
    <property type="project" value="TreeGrafter"/>
</dbReference>
<dbReference type="PROSITE" id="PS50199">
    <property type="entry name" value="ZF_RANBP2_2"/>
    <property type="match status" value="1"/>
</dbReference>
<feature type="region of interest" description="Disordered" evidence="6">
    <location>
        <begin position="87"/>
        <end position="194"/>
    </location>
</feature>
<dbReference type="InterPro" id="IPR000008">
    <property type="entry name" value="C2_dom"/>
</dbReference>
<organism evidence="10">
    <name type="scientific">Alexandrium monilatum</name>
    <dbReference type="NCBI Taxonomy" id="311494"/>
    <lineage>
        <taxon>Eukaryota</taxon>
        <taxon>Sar</taxon>
        <taxon>Alveolata</taxon>
        <taxon>Dinophyceae</taxon>
        <taxon>Gonyaulacales</taxon>
        <taxon>Pyrocystaceae</taxon>
        <taxon>Alexandrium</taxon>
    </lineage>
</organism>
<evidence type="ECO:0000256" key="1">
    <source>
        <dbReference type="ARBA" id="ARBA00022723"/>
    </source>
</evidence>
<dbReference type="SMART" id="SM00239">
    <property type="entry name" value="C2"/>
    <property type="match status" value="1"/>
</dbReference>
<feature type="transmembrane region" description="Helical" evidence="7">
    <location>
        <begin position="754"/>
        <end position="778"/>
    </location>
</feature>
<feature type="region of interest" description="Disordered" evidence="6">
    <location>
        <begin position="212"/>
        <end position="238"/>
    </location>
</feature>
<dbReference type="Pfam" id="PF00168">
    <property type="entry name" value="C2"/>
    <property type="match status" value="1"/>
</dbReference>
<keyword evidence="4" id="KW-0106">Calcium</keyword>
<feature type="compositionally biased region" description="Basic and acidic residues" evidence="6">
    <location>
        <begin position="158"/>
        <end position="171"/>
    </location>
</feature>
<feature type="transmembrane region" description="Helical" evidence="7">
    <location>
        <begin position="436"/>
        <end position="459"/>
    </location>
</feature>
<feature type="transmembrane region" description="Helical" evidence="7">
    <location>
        <begin position="471"/>
        <end position="491"/>
    </location>
</feature>
<dbReference type="Gene3D" id="2.60.40.150">
    <property type="entry name" value="C2 domain"/>
    <property type="match status" value="1"/>
</dbReference>
<keyword evidence="7" id="KW-1133">Transmembrane helix</keyword>
<dbReference type="SUPFAM" id="SSF49562">
    <property type="entry name" value="C2 domain (Calcium/lipid-binding domain, CaLB)"/>
    <property type="match status" value="1"/>
</dbReference>
<name>A0A7S4UP67_9DINO</name>
<keyword evidence="1" id="KW-0479">Metal-binding</keyword>